<gene>
    <name evidence="1" type="ORF">IHE45_20G008700</name>
</gene>
<proteinExistence type="predicted"/>
<dbReference type="EMBL" id="CM037030">
    <property type="protein sequence ID" value="KAH7650744.1"/>
    <property type="molecule type" value="Genomic_DNA"/>
</dbReference>
<name>A0ACB7TSA4_DIOAL</name>
<comment type="caution">
    <text evidence="1">The sequence shown here is derived from an EMBL/GenBank/DDBJ whole genome shotgun (WGS) entry which is preliminary data.</text>
</comment>
<dbReference type="Proteomes" id="UP000827976">
    <property type="component" value="Chromosome 20"/>
</dbReference>
<protein>
    <submittedName>
        <fullName evidence="1">Glutathione transferase protein</fullName>
        <ecNumber evidence="1">2.5.1.18</ecNumber>
    </submittedName>
</protein>
<keyword evidence="1" id="KW-0808">Transferase</keyword>
<reference evidence="2" key="1">
    <citation type="journal article" date="2022" name="Nat. Commun.">
        <title>Chromosome evolution and the genetic basis of agronomically important traits in greater yam.</title>
        <authorList>
            <person name="Bredeson J.V."/>
            <person name="Lyons J.B."/>
            <person name="Oniyinde I.O."/>
            <person name="Okereke N.R."/>
            <person name="Kolade O."/>
            <person name="Nnabue I."/>
            <person name="Nwadili C.O."/>
            <person name="Hribova E."/>
            <person name="Parker M."/>
            <person name="Nwogha J."/>
            <person name="Shu S."/>
            <person name="Carlson J."/>
            <person name="Kariba R."/>
            <person name="Muthemba S."/>
            <person name="Knop K."/>
            <person name="Barton G.J."/>
            <person name="Sherwood A.V."/>
            <person name="Lopez-Montes A."/>
            <person name="Asiedu R."/>
            <person name="Jamnadass R."/>
            <person name="Muchugi A."/>
            <person name="Goodstein D."/>
            <person name="Egesi C.N."/>
            <person name="Featherston J."/>
            <person name="Asfaw A."/>
            <person name="Simpson G.G."/>
            <person name="Dolezel J."/>
            <person name="Hendre P.S."/>
            <person name="Van Deynze A."/>
            <person name="Kumar P.L."/>
            <person name="Obidiegwu J.E."/>
            <person name="Bhattacharjee R."/>
            <person name="Rokhsar D.S."/>
        </authorList>
    </citation>
    <scope>NUCLEOTIDE SEQUENCE [LARGE SCALE GENOMIC DNA]</scope>
    <source>
        <strain evidence="2">cv. TDa95/00328</strain>
    </source>
</reference>
<evidence type="ECO:0000313" key="1">
    <source>
        <dbReference type="EMBL" id="KAH7650744.1"/>
    </source>
</evidence>
<accession>A0ACB7TSA4</accession>
<organism evidence="1 2">
    <name type="scientific">Dioscorea alata</name>
    <name type="common">Purple yam</name>
    <dbReference type="NCBI Taxonomy" id="55571"/>
    <lineage>
        <taxon>Eukaryota</taxon>
        <taxon>Viridiplantae</taxon>
        <taxon>Streptophyta</taxon>
        <taxon>Embryophyta</taxon>
        <taxon>Tracheophyta</taxon>
        <taxon>Spermatophyta</taxon>
        <taxon>Magnoliopsida</taxon>
        <taxon>Liliopsida</taxon>
        <taxon>Dioscoreales</taxon>
        <taxon>Dioscoreaceae</taxon>
        <taxon>Dioscorea</taxon>
    </lineage>
</organism>
<keyword evidence="2" id="KW-1185">Reference proteome</keyword>
<sequence>MASREAEEVKVVGLTVSPFVVRVRIALNLKGVKYEFLEEQAGSKSELLIKSNPVYKKMPVLIHEGRPICESMIIVEYVDQVWAGEYASHSILPSLPHDRAVARFWAHYIDDKWLPKLIETMKRGDTEEAQAEAAEETKAGLKLMEEVLEKSSKGKQFFGGDAIGHLDIAFGSFLTWILAAEKISGFKLLQQEQTPLLFAWSQNFCLDVAVKDVMPDVDELVEHAKKIRAWKIQSPAAENN</sequence>
<dbReference type="EC" id="2.5.1.18" evidence="1"/>
<evidence type="ECO:0000313" key="2">
    <source>
        <dbReference type="Proteomes" id="UP000827976"/>
    </source>
</evidence>